<keyword evidence="6" id="KW-0472">Membrane</keyword>
<dbReference type="Proteomes" id="UP001497525">
    <property type="component" value="Unassembled WGS sequence"/>
</dbReference>
<protein>
    <recommendedName>
        <fullName evidence="9">Steroid dehydrogenase</fullName>
    </recommendedName>
</protein>
<dbReference type="SUPFAM" id="SSF51735">
    <property type="entry name" value="NAD(P)-binding Rossmann-fold domains"/>
    <property type="match status" value="1"/>
</dbReference>
<name>A0AAV2T5C5_CALDB</name>
<dbReference type="PRINTS" id="PR00080">
    <property type="entry name" value="SDRFAMILY"/>
</dbReference>
<evidence type="ECO:0008006" key="9">
    <source>
        <dbReference type="Google" id="ProtNLM"/>
    </source>
</evidence>
<keyword evidence="6" id="KW-0812">Transmembrane</keyword>
<evidence type="ECO:0000256" key="4">
    <source>
        <dbReference type="ARBA" id="ARBA00023002"/>
    </source>
</evidence>
<evidence type="ECO:0000256" key="6">
    <source>
        <dbReference type="SAM" id="Phobius"/>
    </source>
</evidence>
<reference evidence="7" key="1">
    <citation type="submission" date="2024-06" db="EMBL/GenBank/DDBJ databases">
        <authorList>
            <person name="Liu X."/>
            <person name="Lenzi L."/>
            <person name="Haldenby T S."/>
            <person name="Uol C."/>
        </authorList>
    </citation>
    <scope>NUCLEOTIDE SEQUENCE</scope>
</reference>
<dbReference type="InterPro" id="IPR020904">
    <property type="entry name" value="Sc_DH/Rdtase_CS"/>
</dbReference>
<evidence type="ECO:0000256" key="3">
    <source>
        <dbReference type="ARBA" id="ARBA00022857"/>
    </source>
</evidence>
<evidence type="ECO:0000313" key="8">
    <source>
        <dbReference type="Proteomes" id="UP001497525"/>
    </source>
</evidence>
<feature type="transmembrane region" description="Helical" evidence="6">
    <location>
        <begin position="6"/>
        <end position="30"/>
    </location>
</feature>
<dbReference type="AlphaFoldDB" id="A0AAV2T5C5"/>
<keyword evidence="3" id="KW-0521">NADP</keyword>
<dbReference type="InterPro" id="IPR051019">
    <property type="entry name" value="VLCFA-Steroid_DH"/>
</dbReference>
<organism evidence="7 8">
    <name type="scientific">Calicophoron daubneyi</name>
    <name type="common">Rumen fluke</name>
    <name type="synonym">Paramphistomum daubneyi</name>
    <dbReference type="NCBI Taxonomy" id="300641"/>
    <lineage>
        <taxon>Eukaryota</taxon>
        <taxon>Metazoa</taxon>
        <taxon>Spiralia</taxon>
        <taxon>Lophotrochozoa</taxon>
        <taxon>Platyhelminthes</taxon>
        <taxon>Trematoda</taxon>
        <taxon>Digenea</taxon>
        <taxon>Plagiorchiida</taxon>
        <taxon>Pronocephalata</taxon>
        <taxon>Paramphistomoidea</taxon>
        <taxon>Paramphistomidae</taxon>
        <taxon>Calicophoron</taxon>
    </lineage>
</organism>
<evidence type="ECO:0000256" key="5">
    <source>
        <dbReference type="RuleBase" id="RU000363"/>
    </source>
</evidence>
<dbReference type="CDD" id="cd05356">
    <property type="entry name" value="17beta-HSD1_like_SDR_c"/>
    <property type="match status" value="1"/>
</dbReference>
<proteinExistence type="inferred from homology"/>
<keyword evidence="4" id="KW-0560">Oxidoreductase</keyword>
<dbReference type="EMBL" id="CAXLJL010000123">
    <property type="protein sequence ID" value="CAL5132339.1"/>
    <property type="molecule type" value="Genomic_DNA"/>
</dbReference>
<dbReference type="PIRSF" id="PIRSF000126">
    <property type="entry name" value="11-beta-HSD1"/>
    <property type="match status" value="1"/>
</dbReference>
<keyword evidence="6" id="KW-1133">Transmembrane helix</keyword>
<sequence>MLSVLAWIFIAATFWWVVFPLLVIFYRYTIGQRLFSRRRRLRDAGEWAIVTGATDGIGKGFVQELASDGLNIVLISRNAEKLDVVAEEIRTGYGVSVKCIQADFTKLDIYEKIGKEISSLPSIACLINNVGITNLNPFCTGMRMEDIQNMIACNTISMASMTHLVLPQLLKQNSGAAIINLSSYAGCEIIPYLAVYGATKAFVKHLTVSLALEMNDKNLLIQAACPLRVSTAMTDNRRGYFIITPRDCAASILNQLGVGIVTVGHIRHAIQIFLLSFARPIIAKVIEQRYKEKLMAKKEH</sequence>
<dbReference type="Pfam" id="PF00106">
    <property type="entry name" value="adh_short"/>
    <property type="match status" value="1"/>
</dbReference>
<evidence type="ECO:0000256" key="2">
    <source>
        <dbReference type="ARBA" id="ARBA00006484"/>
    </source>
</evidence>
<dbReference type="PANTHER" id="PTHR43899">
    <property type="entry name" value="RH59310P"/>
    <property type="match status" value="1"/>
</dbReference>
<dbReference type="PROSITE" id="PS00061">
    <property type="entry name" value="ADH_SHORT"/>
    <property type="match status" value="1"/>
</dbReference>
<dbReference type="FunFam" id="3.40.50.720:FF:000137">
    <property type="entry name" value="Hydroxysteroid (17-beta) dehydrogenase 3"/>
    <property type="match status" value="1"/>
</dbReference>
<comment type="subcellular location">
    <subcellularLocation>
        <location evidence="1">Endoplasmic reticulum</location>
    </subcellularLocation>
</comment>
<comment type="caution">
    <text evidence="7">The sequence shown here is derived from an EMBL/GenBank/DDBJ whole genome shotgun (WGS) entry which is preliminary data.</text>
</comment>
<dbReference type="PANTHER" id="PTHR43899:SF13">
    <property type="entry name" value="RH59310P"/>
    <property type="match status" value="1"/>
</dbReference>
<gene>
    <name evidence="7" type="ORF">CDAUBV1_LOCUS5174</name>
</gene>
<dbReference type="InterPro" id="IPR002347">
    <property type="entry name" value="SDR_fam"/>
</dbReference>
<evidence type="ECO:0000256" key="1">
    <source>
        <dbReference type="ARBA" id="ARBA00004240"/>
    </source>
</evidence>
<dbReference type="GO" id="GO:0016491">
    <property type="term" value="F:oxidoreductase activity"/>
    <property type="evidence" value="ECO:0007669"/>
    <property type="project" value="UniProtKB-KW"/>
</dbReference>
<dbReference type="Gene3D" id="3.40.50.720">
    <property type="entry name" value="NAD(P)-binding Rossmann-like Domain"/>
    <property type="match status" value="1"/>
</dbReference>
<dbReference type="PRINTS" id="PR00081">
    <property type="entry name" value="GDHRDH"/>
</dbReference>
<accession>A0AAV2T5C5</accession>
<dbReference type="InterPro" id="IPR036291">
    <property type="entry name" value="NAD(P)-bd_dom_sf"/>
</dbReference>
<evidence type="ECO:0000313" key="7">
    <source>
        <dbReference type="EMBL" id="CAL5132339.1"/>
    </source>
</evidence>
<dbReference type="GO" id="GO:0005783">
    <property type="term" value="C:endoplasmic reticulum"/>
    <property type="evidence" value="ECO:0007669"/>
    <property type="project" value="UniProtKB-SubCell"/>
</dbReference>
<comment type="similarity">
    <text evidence="2 5">Belongs to the short-chain dehydrogenases/reductases (SDR) family.</text>
</comment>